<dbReference type="AlphaFoldDB" id="M1CNE1"/>
<feature type="region of interest" description="Disordered" evidence="1">
    <location>
        <begin position="1"/>
        <end position="57"/>
    </location>
</feature>
<evidence type="ECO:0000313" key="2">
    <source>
        <dbReference type="EnsemblPlants" id="PGSC0003DMT400071233"/>
    </source>
</evidence>
<evidence type="ECO:0000313" key="3">
    <source>
        <dbReference type="Proteomes" id="UP000011115"/>
    </source>
</evidence>
<organism evidence="2 3">
    <name type="scientific">Solanum tuberosum</name>
    <name type="common">Potato</name>
    <dbReference type="NCBI Taxonomy" id="4113"/>
    <lineage>
        <taxon>Eukaryota</taxon>
        <taxon>Viridiplantae</taxon>
        <taxon>Streptophyta</taxon>
        <taxon>Embryophyta</taxon>
        <taxon>Tracheophyta</taxon>
        <taxon>Spermatophyta</taxon>
        <taxon>Magnoliopsida</taxon>
        <taxon>eudicotyledons</taxon>
        <taxon>Gunneridae</taxon>
        <taxon>Pentapetalae</taxon>
        <taxon>asterids</taxon>
        <taxon>lamiids</taxon>
        <taxon>Solanales</taxon>
        <taxon>Solanaceae</taxon>
        <taxon>Solanoideae</taxon>
        <taxon>Solaneae</taxon>
        <taxon>Solanum</taxon>
    </lineage>
</organism>
<keyword evidence="3" id="KW-1185">Reference proteome</keyword>
<sequence length="72" mass="7751">MLSPPPEGSFDVEDANLPIKVPNKEKLPSHPSGSSAEQVPLLATNVAPADSSSSNKEKVRDVLCLDYLRLYS</sequence>
<dbReference type="EnsemblPlants" id="PGSC0003DMT400071233">
    <property type="protein sequence ID" value="PGSC0003DMT400071233"/>
    <property type="gene ID" value="PGSC0003DMG400027696"/>
</dbReference>
<dbReference type="Gramene" id="PGSC0003DMT400071233">
    <property type="protein sequence ID" value="PGSC0003DMT400071233"/>
    <property type="gene ID" value="PGSC0003DMG400027696"/>
</dbReference>
<reference evidence="3" key="1">
    <citation type="journal article" date="2011" name="Nature">
        <title>Genome sequence and analysis of the tuber crop potato.</title>
        <authorList>
            <consortium name="The Potato Genome Sequencing Consortium"/>
        </authorList>
    </citation>
    <scope>NUCLEOTIDE SEQUENCE [LARGE SCALE GENOMIC DNA]</scope>
    <source>
        <strain evidence="3">cv. DM1-3 516 R44</strain>
    </source>
</reference>
<dbReference type="OrthoDB" id="191139at2759"/>
<evidence type="ECO:0000256" key="1">
    <source>
        <dbReference type="SAM" id="MobiDB-lite"/>
    </source>
</evidence>
<gene>
    <name evidence="2" type="primary">LOC102589089</name>
</gene>
<reference evidence="2" key="2">
    <citation type="submission" date="2015-06" db="UniProtKB">
        <authorList>
            <consortium name="EnsemblPlants"/>
        </authorList>
    </citation>
    <scope>IDENTIFICATION</scope>
    <source>
        <strain evidence="2">DM1-3 516 R44</strain>
    </source>
</reference>
<dbReference type="HOGENOM" id="CLU_2727134_0_0_1"/>
<dbReference type="ExpressionAtlas" id="M1CNE1">
    <property type="expression patterns" value="baseline"/>
</dbReference>
<protein>
    <submittedName>
        <fullName evidence="2">Auxin:hydrogen symporter</fullName>
    </submittedName>
</protein>
<name>M1CNE1_SOLTU</name>
<dbReference type="Proteomes" id="UP000011115">
    <property type="component" value="Unassembled WGS sequence"/>
</dbReference>
<accession>M1CNE1</accession>
<proteinExistence type="predicted"/>